<gene>
    <name evidence="2" type="ORF">D9757_013377</name>
</gene>
<name>A0A8H5GDW9_9AGAR</name>
<sequence>MEYTSGLSNGKHTLSWTLTTVTGPAAFSSAAGHVALIDYAVVSSDVDSPAASVVGSPPSTGNNELSSSSNSAITSAATSIVSAEVPTSGSASSGTAQAGSKTSVNLSGSISPGTSISSFQAELGSVSTVISSASATVTISASAPPANSTDVASTGNGGIKAMKRYLDRDQITKFDLIPKLEAGDEPNHTRSIYLPEKRLAYMRDIGSTNYSVVDTESSQPSSASTITGDTDSTDANATGQMQEMHQRIAMLEMMVQSQKDDRPISFSSESPPPY</sequence>
<reference evidence="2 3" key="1">
    <citation type="journal article" date="2020" name="ISME J.">
        <title>Uncovering the hidden diversity of litter-decomposition mechanisms in mushroom-forming fungi.</title>
        <authorList>
            <person name="Floudas D."/>
            <person name="Bentzer J."/>
            <person name="Ahren D."/>
            <person name="Johansson T."/>
            <person name="Persson P."/>
            <person name="Tunlid A."/>
        </authorList>
    </citation>
    <scope>NUCLEOTIDE SEQUENCE [LARGE SCALE GENOMIC DNA]</scope>
    <source>
        <strain evidence="2 3">CBS 406.79</strain>
    </source>
</reference>
<proteinExistence type="predicted"/>
<feature type="region of interest" description="Disordered" evidence="1">
    <location>
        <begin position="86"/>
        <end position="107"/>
    </location>
</feature>
<protein>
    <submittedName>
        <fullName evidence="2">Uncharacterized protein</fullName>
    </submittedName>
</protein>
<dbReference type="Proteomes" id="UP000518752">
    <property type="component" value="Unassembled WGS sequence"/>
</dbReference>
<evidence type="ECO:0000313" key="3">
    <source>
        <dbReference type="Proteomes" id="UP000518752"/>
    </source>
</evidence>
<feature type="region of interest" description="Disordered" evidence="1">
    <location>
        <begin position="212"/>
        <end position="236"/>
    </location>
</feature>
<comment type="caution">
    <text evidence="2">The sequence shown here is derived from an EMBL/GenBank/DDBJ whole genome shotgun (WGS) entry which is preliminary data.</text>
</comment>
<evidence type="ECO:0000313" key="2">
    <source>
        <dbReference type="EMBL" id="KAF5363011.1"/>
    </source>
</evidence>
<organism evidence="2 3">
    <name type="scientific">Collybiopsis confluens</name>
    <dbReference type="NCBI Taxonomy" id="2823264"/>
    <lineage>
        <taxon>Eukaryota</taxon>
        <taxon>Fungi</taxon>
        <taxon>Dikarya</taxon>
        <taxon>Basidiomycota</taxon>
        <taxon>Agaricomycotina</taxon>
        <taxon>Agaricomycetes</taxon>
        <taxon>Agaricomycetidae</taxon>
        <taxon>Agaricales</taxon>
        <taxon>Marasmiineae</taxon>
        <taxon>Omphalotaceae</taxon>
        <taxon>Collybiopsis</taxon>
    </lineage>
</organism>
<feature type="region of interest" description="Disordered" evidence="1">
    <location>
        <begin position="50"/>
        <end position="69"/>
    </location>
</feature>
<accession>A0A8H5GDW9</accession>
<evidence type="ECO:0000256" key="1">
    <source>
        <dbReference type="SAM" id="MobiDB-lite"/>
    </source>
</evidence>
<dbReference type="EMBL" id="JAACJN010000192">
    <property type="protein sequence ID" value="KAF5363011.1"/>
    <property type="molecule type" value="Genomic_DNA"/>
</dbReference>
<dbReference type="AlphaFoldDB" id="A0A8H5GDW9"/>
<keyword evidence="3" id="KW-1185">Reference proteome</keyword>